<name>A0A6A4QQB9_LUPAL</name>
<dbReference type="EMBL" id="WOCE01000003">
    <property type="protein sequence ID" value="KAE9616945.1"/>
    <property type="molecule type" value="Genomic_DNA"/>
</dbReference>
<dbReference type="AlphaFoldDB" id="A0A6A4QQB9"/>
<protein>
    <submittedName>
        <fullName evidence="2">Uncharacterized protein</fullName>
    </submittedName>
</protein>
<dbReference type="PROSITE" id="PS51257">
    <property type="entry name" value="PROKAR_LIPOPROTEIN"/>
    <property type="match status" value="1"/>
</dbReference>
<keyword evidence="3" id="KW-1185">Reference proteome</keyword>
<evidence type="ECO:0000313" key="2">
    <source>
        <dbReference type="EMBL" id="KAE9616945.1"/>
    </source>
</evidence>
<evidence type="ECO:0000256" key="1">
    <source>
        <dbReference type="SAM" id="MobiDB-lite"/>
    </source>
</evidence>
<comment type="caution">
    <text evidence="2">The sequence shown here is derived from an EMBL/GenBank/DDBJ whole genome shotgun (WGS) entry which is preliminary data.</text>
</comment>
<proteinExistence type="predicted"/>
<sequence length="199" mass="21742">MRSILIIRNMVAIKASFCFLLVLLLVAAISCKLLDPASGLFDEHKAKVPQTSCWEDIIHSKEEAEDHDLCLLQELSDSTNTISSEIRILAQADIQKFINACHLRLKEKFLHCLRENNLRLPVSGEGDDSKILHFAYMGSPFSVSSPPRKNIGRVLLQHISEAPSPGPAVGSPAPSPAPSPGPSVASPSEPVQHHPLKLF</sequence>
<dbReference type="Proteomes" id="UP000447434">
    <property type="component" value="Chromosome 3"/>
</dbReference>
<accession>A0A6A4QQB9</accession>
<feature type="compositionally biased region" description="Low complexity" evidence="1">
    <location>
        <begin position="161"/>
        <end position="172"/>
    </location>
</feature>
<feature type="region of interest" description="Disordered" evidence="1">
    <location>
        <begin position="161"/>
        <end position="199"/>
    </location>
</feature>
<reference evidence="3" key="1">
    <citation type="journal article" date="2020" name="Nat. Commun.">
        <title>Genome sequence of the cluster root forming white lupin.</title>
        <authorList>
            <person name="Hufnagel B."/>
            <person name="Marques A."/>
            <person name="Soriano A."/>
            <person name="Marques L."/>
            <person name="Divol F."/>
            <person name="Doumas P."/>
            <person name="Sallet E."/>
            <person name="Mancinotti D."/>
            <person name="Carrere S."/>
            <person name="Marande W."/>
            <person name="Arribat S."/>
            <person name="Keller J."/>
            <person name="Huneau C."/>
            <person name="Blein T."/>
            <person name="Aime D."/>
            <person name="Laguerre M."/>
            <person name="Taylor J."/>
            <person name="Schubert V."/>
            <person name="Nelson M."/>
            <person name="Geu-Flores F."/>
            <person name="Crespi M."/>
            <person name="Gallardo-Guerrero K."/>
            <person name="Delaux P.-M."/>
            <person name="Salse J."/>
            <person name="Berges H."/>
            <person name="Guyot R."/>
            <person name="Gouzy J."/>
            <person name="Peret B."/>
        </authorList>
    </citation>
    <scope>NUCLEOTIDE SEQUENCE [LARGE SCALE GENOMIC DNA]</scope>
    <source>
        <strain evidence="3">cv. Amiga</strain>
    </source>
</reference>
<gene>
    <name evidence="2" type="ORF">Lalb_Chr03g0030171</name>
</gene>
<evidence type="ECO:0000313" key="3">
    <source>
        <dbReference type="Proteomes" id="UP000447434"/>
    </source>
</evidence>
<organism evidence="2 3">
    <name type="scientific">Lupinus albus</name>
    <name type="common">White lupine</name>
    <name type="synonym">Lupinus termis</name>
    <dbReference type="NCBI Taxonomy" id="3870"/>
    <lineage>
        <taxon>Eukaryota</taxon>
        <taxon>Viridiplantae</taxon>
        <taxon>Streptophyta</taxon>
        <taxon>Embryophyta</taxon>
        <taxon>Tracheophyta</taxon>
        <taxon>Spermatophyta</taxon>
        <taxon>Magnoliopsida</taxon>
        <taxon>eudicotyledons</taxon>
        <taxon>Gunneridae</taxon>
        <taxon>Pentapetalae</taxon>
        <taxon>rosids</taxon>
        <taxon>fabids</taxon>
        <taxon>Fabales</taxon>
        <taxon>Fabaceae</taxon>
        <taxon>Papilionoideae</taxon>
        <taxon>50 kb inversion clade</taxon>
        <taxon>genistoids sensu lato</taxon>
        <taxon>core genistoids</taxon>
        <taxon>Genisteae</taxon>
        <taxon>Lupinus</taxon>
    </lineage>
</organism>